<dbReference type="CDD" id="cd06530">
    <property type="entry name" value="S26_SPase_I"/>
    <property type="match status" value="1"/>
</dbReference>
<keyword evidence="7" id="KW-0812">Transmembrane</keyword>
<keyword evidence="7" id="KW-0645">Protease</keyword>
<dbReference type="RefSeq" id="WP_131847289.1">
    <property type="nucleotide sequence ID" value="NZ_SLXV01000001.1"/>
</dbReference>
<evidence type="ECO:0000313" key="11">
    <source>
        <dbReference type="Proteomes" id="UP000294746"/>
    </source>
</evidence>
<gene>
    <name evidence="10" type="ORF">EDD57_101123</name>
</gene>
<dbReference type="NCBIfam" id="TIGR02227">
    <property type="entry name" value="sigpep_I_bact"/>
    <property type="match status" value="1"/>
</dbReference>
<evidence type="ECO:0000256" key="7">
    <source>
        <dbReference type="RuleBase" id="RU362042"/>
    </source>
</evidence>
<dbReference type="Gene3D" id="2.10.109.10">
    <property type="entry name" value="Umud Fragment, subunit A"/>
    <property type="match status" value="1"/>
</dbReference>
<dbReference type="GO" id="GO:0006465">
    <property type="term" value="P:signal peptide processing"/>
    <property type="evidence" value="ECO:0007669"/>
    <property type="project" value="InterPro"/>
</dbReference>
<feature type="region of interest" description="Disordered" evidence="8">
    <location>
        <begin position="1"/>
        <end position="39"/>
    </location>
</feature>
<comment type="similarity">
    <text evidence="3 7">Belongs to the peptidase S26 family.</text>
</comment>
<dbReference type="InterPro" id="IPR019758">
    <property type="entry name" value="Pept_S26A_signal_pept_1_CS"/>
</dbReference>
<feature type="compositionally biased region" description="Polar residues" evidence="8">
    <location>
        <begin position="15"/>
        <end position="24"/>
    </location>
</feature>
<evidence type="ECO:0000256" key="4">
    <source>
        <dbReference type="ARBA" id="ARBA00013208"/>
    </source>
</evidence>
<protein>
    <recommendedName>
        <fullName evidence="4 7">Signal peptidase I</fullName>
        <ecNumber evidence="4 7">3.4.21.89</ecNumber>
    </recommendedName>
</protein>
<dbReference type="Proteomes" id="UP000294746">
    <property type="component" value="Unassembled WGS sequence"/>
</dbReference>
<evidence type="ECO:0000256" key="6">
    <source>
        <dbReference type="PIRSR" id="PIRSR600223-1"/>
    </source>
</evidence>
<keyword evidence="7" id="KW-0472">Membrane</keyword>
<dbReference type="PANTHER" id="PTHR43390">
    <property type="entry name" value="SIGNAL PEPTIDASE I"/>
    <property type="match status" value="1"/>
</dbReference>
<name>A0A4R2SGM6_9BACL</name>
<keyword evidence="7" id="KW-1133">Transmembrane helix</keyword>
<reference evidence="10 11" key="1">
    <citation type="submission" date="2019-03" db="EMBL/GenBank/DDBJ databases">
        <title>Genomic Encyclopedia of Type Strains, Phase IV (KMG-IV): sequencing the most valuable type-strain genomes for metagenomic binning, comparative biology and taxonomic classification.</title>
        <authorList>
            <person name="Goeker M."/>
        </authorList>
    </citation>
    <scope>NUCLEOTIDE SEQUENCE [LARGE SCALE GENOMIC DNA]</scope>
    <source>
        <strain evidence="10 11">DSM 46831</strain>
    </source>
</reference>
<dbReference type="GO" id="GO:0009003">
    <property type="term" value="F:signal peptidase activity"/>
    <property type="evidence" value="ECO:0007669"/>
    <property type="project" value="UniProtKB-EC"/>
</dbReference>
<feature type="domain" description="Peptidase S26" evidence="9">
    <location>
        <begin position="43"/>
        <end position="195"/>
    </location>
</feature>
<keyword evidence="11" id="KW-1185">Reference proteome</keyword>
<dbReference type="InterPro" id="IPR019757">
    <property type="entry name" value="Pept_S26A_signal_pept_1_Lys-AS"/>
</dbReference>
<dbReference type="PRINTS" id="PR00727">
    <property type="entry name" value="LEADERPTASE"/>
</dbReference>
<dbReference type="OrthoDB" id="9802919at2"/>
<dbReference type="InterPro" id="IPR000223">
    <property type="entry name" value="Pept_S26A_signal_pept_1"/>
</dbReference>
<feature type="transmembrane region" description="Helical" evidence="7">
    <location>
        <begin position="45"/>
        <end position="64"/>
    </location>
</feature>
<evidence type="ECO:0000256" key="3">
    <source>
        <dbReference type="ARBA" id="ARBA00009370"/>
    </source>
</evidence>
<sequence>MDGQKFIPRSERTKQQPQNQSSLPSRSRRNRGEGNGKGKSAYRDWAIALIAALALALLIRGFVLEPFHVSGPSMQDTLASNDKVMVNKLIYKVRDPKQGEVVIFHSKDKVDLIKRIVALPGETVEVKNNQLLVNGKEVKESYLGSSTKTTDFAPVKVPNGQVFVLGDNRSNSTDSRVFGPVSTSEIVGKASFVYWPMSHFKGL</sequence>
<comment type="catalytic activity">
    <reaction evidence="1 7">
        <text>Cleavage of hydrophobic, N-terminal signal or leader sequences from secreted and periplasmic proteins.</text>
        <dbReference type="EC" id="3.4.21.89"/>
    </reaction>
</comment>
<dbReference type="AlphaFoldDB" id="A0A4R2SGM6"/>
<accession>A0A4R2SGM6</accession>
<evidence type="ECO:0000256" key="8">
    <source>
        <dbReference type="SAM" id="MobiDB-lite"/>
    </source>
</evidence>
<dbReference type="PROSITE" id="PS00761">
    <property type="entry name" value="SPASE_I_3"/>
    <property type="match status" value="1"/>
</dbReference>
<evidence type="ECO:0000259" key="9">
    <source>
        <dbReference type="Pfam" id="PF10502"/>
    </source>
</evidence>
<keyword evidence="5 7" id="KW-0378">Hydrolase</keyword>
<dbReference type="InterPro" id="IPR019533">
    <property type="entry name" value="Peptidase_S26"/>
</dbReference>
<organism evidence="10 11">
    <name type="scientific">Baia soyae</name>
    <dbReference type="NCBI Taxonomy" id="1544746"/>
    <lineage>
        <taxon>Bacteria</taxon>
        <taxon>Bacillati</taxon>
        <taxon>Bacillota</taxon>
        <taxon>Bacilli</taxon>
        <taxon>Bacillales</taxon>
        <taxon>Thermoactinomycetaceae</taxon>
        <taxon>Baia</taxon>
    </lineage>
</organism>
<evidence type="ECO:0000313" key="10">
    <source>
        <dbReference type="EMBL" id="TCP70680.1"/>
    </source>
</evidence>
<dbReference type="InterPro" id="IPR036286">
    <property type="entry name" value="LexA/Signal_pep-like_sf"/>
</dbReference>
<comment type="caution">
    <text evidence="10">The sequence shown here is derived from an EMBL/GenBank/DDBJ whole genome shotgun (WGS) entry which is preliminary data.</text>
</comment>
<feature type="active site" evidence="6">
    <location>
        <position position="114"/>
    </location>
</feature>
<dbReference type="PANTHER" id="PTHR43390:SF1">
    <property type="entry name" value="CHLOROPLAST PROCESSING PEPTIDASE"/>
    <property type="match status" value="1"/>
</dbReference>
<dbReference type="PROSITE" id="PS00760">
    <property type="entry name" value="SPASE_I_2"/>
    <property type="match status" value="1"/>
</dbReference>
<evidence type="ECO:0000256" key="2">
    <source>
        <dbReference type="ARBA" id="ARBA00004401"/>
    </source>
</evidence>
<evidence type="ECO:0000256" key="1">
    <source>
        <dbReference type="ARBA" id="ARBA00000677"/>
    </source>
</evidence>
<feature type="active site" evidence="6">
    <location>
        <position position="73"/>
    </location>
</feature>
<dbReference type="GO" id="GO:0005886">
    <property type="term" value="C:plasma membrane"/>
    <property type="evidence" value="ECO:0007669"/>
    <property type="project" value="UniProtKB-SubCell"/>
</dbReference>
<evidence type="ECO:0000256" key="5">
    <source>
        <dbReference type="ARBA" id="ARBA00022801"/>
    </source>
</evidence>
<dbReference type="EC" id="3.4.21.89" evidence="4 7"/>
<proteinExistence type="inferred from homology"/>
<dbReference type="Pfam" id="PF10502">
    <property type="entry name" value="Peptidase_S26"/>
    <property type="match status" value="1"/>
</dbReference>
<dbReference type="GO" id="GO:0004252">
    <property type="term" value="F:serine-type endopeptidase activity"/>
    <property type="evidence" value="ECO:0007669"/>
    <property type="project" value="InterPro"/>
</dbReference>
<dbReference type="EMBL" id="SLXV01000001">
    <property type="protein sequence ID" value="TCP70680.1"/>
    <property type="molecule type" value="Genomic_DNA"/>
</dbReference>
<dbReference type="SUPFAM" id="SSF51306">
    <property type="entry name" value="LexA/Signal peptidase"/>
    <property type="match status" value="1"/>
</dbReference>
<comment type="subcellular location">
    <subcellularLocation>
        <location evidence="2">Cell membrane</location>
        <topology evidence="2">Single-pass type II membrane protein</topology>
    </subcellularLocation>
    <subcellularLocation>
        <location evidence="7">Membrane</location>
        <topology evidence="7">Single-pass type II membrane protein</topology>
    </subcellularLocation>
</comment>